<dbReference type="Gene3D" id="1.20.1250.20">
    <property type="entry name" value="MFS general substrate transporter like domains"/>
    <property type="match status" value="2"/>
</dbReference>
<comment type="caution">
    <text evidence="6">The sequence shown here is derived from an EMBL/GenBank/DDBJ whole genome shotgun (WGS) entry which is preliminary data.</text>
</comment>
<evidence type="ECO:0000256" key="4">
    <source>
        <dbReference type="SAM" id="Phobius"/>
    </source>
</evidence>
<dbReference type="RefSeq" id="WP_160597388.1">
    <property type="nucleotide sequence ID" value="NZ_WTYS01000001.1"/>
</dbReference>
<keyword evidence="2 4" id="KW-1133">Transmembrane helix</keyword>
<evidence type="ECO:0000256" key="3">
    <source>
        <dbReference type="ARBA" id="ARBA00023136"/>
    </source>
</evidence>
<feature type="transmembrane region" description="Helical" evidence="4">
    <location>
        <begin position="48"/>
        <end position="67"/>
    </location>
</feature>
<dbReference type="OrthoDB" id="7428510at2"/>
<dbReference type="InterPro" id="IPR036259">
    <property type="entry name" value="MFS_trans_sf"/>
</dbReference>
<feature type="transmembrane region" description="Helical" evidence="4">
    <location>
        <begin position="12"/>
        <end position="33"/>
    </location>
</feature>
<evidence type="ECO:0000256" key="1">
    <source>
        <dbReference type="ARBA" id="ARBA00022692"/>
    </source>
</evidence>
<dbReference type="Pfam" id="PF07690">
    <property type="entry name" value="MFS_1"/>
    <property type="match status" value="1"/>
</dbReference>
<gene>
    <name evidence="6" type="ORF">GRI36_04615</name>
</gene>
<feature type="transmembrane region" description="Helical" evidence="4">
    <location>
        <begin position="137"/>
        <end position="156"/>
    </location>
</feature>
<name>A0A6I4SL39_9SPHN</name>
<dbReference type="PROSITE" id="PS50850">
    <property type="entry name" value="MFS"/>
    <property type="match status" value="1"/>
</dbReference>
<organism evidence="6 7">
    <name type="scientific">Pontixanthobacter gangjinensis</name>
    <dbReference type="NCBI Taxonomy" id="1028742"/>
    <lineage>
        <taxon>Bacteria</taxon>
        <taxon>Pseudomonadati</taxon>
        <taxon>Pseudomonadota</taxon>
        <taxon>Alphaproteobacteria</taxon>
        <taxon>Sphingomonadales</taxon>
        <taxon>Erythrobacteraceae</taxon>
        <taxon>Pontixanthobacter</taxon>
    </lineage>
</organism>
<dbReference type="InterPro" id="IPR020846">
    <property type="entry name" value="MFS_dom"/>
</dbReference>
<proteinExistence type="predicted"/>
<protein>
    <submittedName>
        <fullName evidence="6">MFS transporter</fullName>
    </submittedName>
</protein>
<feature type="transmembrane region" description="Helical" evidence="4">
    <location>
        <begin position="306"/>
        <end position="324"/>
    </location>
</feature>
<dbReference type="SUPFAM" id="SSF103473">
    <property type="entry name" value="MFS general substrate transporter"/>
    <property type="match status" value="1"/>
</dbReference>
<dbReference type="PANTHER" id="PTHR23528">
    <property type="match status" value="1"/>
</dbReference>
<evidence type="ECO:0000256" key="2">
    <source>
        <dbReference type="ARBA" id="ARBA00022989"/>
    </source>
</evidence>
<keyword evidence="1 4" id="KW-0812">Transmembrane</keyword>
<keyword evidence="7" id="KW-1185">Reference proteome</keyword>
<feature type="transmembrane region" description="Helical" evidence="4">
    <location>
        <begin position="252"/>
        <end position="274"/>
    </location>
</feature>
<evidence type="ECO:0000313" key="7">
    <source>
        <dbReference type="Proteomes" id="UP000468943"/>
    </source>
</evidence>
<dbReference type="GO" id="GO:0022857">
    <property type="term" value="F:transmembrane transporter activity"/>
    <property type="evidence" value="ECO:0007669"/>
    <property type="project" value="InterPro"/>
</dbReference>
<feature type="transmembrane region" description="Helical" evidence="4">
    <location>
        <begin position="370"/>
        <end position="389"/>
    </location>
</feature>
<accession>A0A6I4SL39</accession>
<feature type="transmembrane region" description="Helical" evidence="4">
    <location>
        <begin position="219"/>
        <end position="240"/>
    </location>
</feature>
<feature type="domain" description="Major facilitator superfamily (MFS) profile" evidence="5">
    <location>
        <begin position="214"/>
        <end position="395"/>
    </location>
</feature>
<sequence length="395" mass="42572">MERNRQTYRFLLLYALAAAGGAIAYVPFLTILLPMRITDIGGSNDVEWLAYVTFAGAVTASLANILFGWLSDLTRNRKYWVIGGLIGSSLLLTAMSQVKSIEMMIVLVVVWQFALNMMLSPLAAWAGDCVPDSQKGMLGGLLSFSPAMGAMAAALITYPGLASQDTRLLIVASMVTICVLPAILFGAPKKFPELESSPQNTAPSEPVSSIARSTILRMWVARLLIQISEAALFAYLYFWFRSIDGSMTDSNVARIFSVILVGSIPLALIVGRWADRTNRPIVPLPVNAALAGIGLLAMALSNSLETAIGGYVLFGLTSAVFLALHTSQTLRVLPKPERRGRDLGIFNLTNTGPSLVVPWLTLALVPLFGFSSLFFLLAGLAFLASLLLIRLPKIS</sequence>
<evidence type="ECO:0000259" key="5">
    <source>
        <dbReference type="PROSITE" id="PS50850"/>
    </source>
</evidence>
<feature type="transmembrane region" description="Helical" evidence="4">
    <location>
        <begin position="168"/>
        <end position="187"/>
    </location>
</feature>
<feature type="transmembrane region" description="Helical" evidence="4">
    <location>
        <begin position="281"/>
        <end position="300"/>
    </location>
</feature>
<dbReference type="InterPro" id="IPR011701">
    <property type="entry name" value="MFS"/>
</dbReference>
<feature type="transmembrane region" description="Helical" evidence="4">
    <location>
        <begin position="104"/>
        <end position="125"/>
    </location>
</feature>
<reference evidence="6 7" key="1">
    <citation type="submission" date="2019-12" db="EMBL/GenBank/DDBJ databases">
        <title>Genomic-based taxomic classification of the family Erythrobacteraceae.</title>
        <authorList>
            <person name="Xu L."/>
        </authorList>
    </citation>
    <scope>NUCLEOTIDE SEQUENCE [LARGE SCALE GENOMIC DNA]</scope>
    <source>
        <strain evidence="6 7">JCM 17802</strain>
    </source>
</reference>
<dbReference type="Proteomes" id="UP000468943">
    <property type="component" value="Unassembled WGS sequence"/>
</dbReference>
<dbReference type="AlphaFoldDB" id="A0A6I4SL39"/>
<dbReference type="EMBL" id="WTYS01000001">
    <property type="protein sequence ID" value="MXO56158.1"/>
    <property type="molecule type" value="Genomic_DNA"/>
</dbReference>
<dbReference type="PANTHER" id="PTHR23528:SF1">
    <property type="entry name" value="MAJOR FACILITATOR SUPERFAMILY (MFS) PROFILE DOMAIN-CONTAINING PROTEIN"/>
    <property type="match status" value="1"/>
</dbReference>
<dbReference type="CDD" id="cd06174">
    <property type="entry name" value="MFS"/>
    <property type="match status" value="1"/>
</dbReference>
<keyword evidence="3 4" id="KW-0472">Membrane</keyword>
<evidence type="ECO:0000313" key="6">
    <source>
        <dbReference type="EMBL" id="MXO56158.1"/>
    </source>
</evidence>